<sequence>MITNLHQLYHDQIRDLYSAENQLLEALPEMVRAATDNDLREAFQSHLEETRGHVDRLKTICSAHGIAPEGETCEAMKGLIKEGKKHLEATQAGPVRDAVLIASGNRVEHYEIAGYGVAKAFASVLGLDDDEKLLDDTIEEEGSADKKLTKLATGGMLSSGINEAAC</sequence>
<evidence type="ECO:0000313" key="2">
    <source>
        <dbReference type="Proteomes" id="UP001596472"/>
    </source>
</evidence>
<evidence type="ECO:0000313" key="1">
    <source>
        <dbReference type="EMBL" id="MFC7337456.1"/>
    </source>
</evidence>
<protein>
    <submittedName>
        <fullName evidence="1">Ferritin-like domain-containing protein</fullName>
    </submittedName>
</protein>
<dbReference type="RefSeq" id="WP_379711744.1">
    <property type="nucleotide sequence ID" value="NZ_JBHTBS010000004.1"/>
</dbReference>
<keyword evidence="2" id="KW-1185">Reference proteome</keyword>
<dbReference type="SUPFAM" id="SSF47240">
    <property type="entry name" value="Ferritin-like"/>
    <property type="match status" value="1"/>
</dbReference>
<dbReference type="EMBL" id="JBHTBS010000004">
    <property type="protein sequence ID" value="MFC7337456.1"/>
    <property type="molecule type" value="Genomic_DNA"/>
</dbReference>
<comment type="caution">
    <text evidence="1">The sequence shown here is derived from an EMBL/GenBank/DDBJ whole genome shotgun (WGS) entry which is preliminary data.</text>
</comment>
<organism evidence="1 2">
    <name type="scientific">Haloferula chungangensis</name>
    <dbReference type="NCBI Taxonomy" id="1048331"/>
    <lineage>
        <taxon>Bacteria</taxon>
        <taxon>Pseudomonadati</taxon>
        <taxon>Verrucomicrobiota</taxon>
        <taxon>Verrucomicrobiia</taxon>
        <taxon>Verrucomicrobiales</taxon>
        <taxon>Verrucomicrobiaceae</taxon>
        <taxon>Haloferula</taxon>
    </lineage>
</organism>
<dbReference type="Proteomes" id="UP001596472">
    <property type="component" value="Unassembled WGS sequence"/>
</dbReference>
<dbReference type="Gene3D" id="1.20.1260.10">
    <property type="match status" value="1"/>
</dbReference>
<dbReference type="InterPro" id="IPR009078">
    <property type="entry name" value="Ferritin-like_SF"/>
</dbReference>
<reference evidence="2" key="1">
    <citation type="journal article" date="2019" name="Int. J. Syst. Evol. Microbiol.">
        <title>The Global Catalogue of Microorganisms (GCM) 10K type strain sequencing project: providing services to taxonomists for standard genome sequencing and annotation.</title>
        <authorList>
            <consortium name="The Broad Institute Genomics Platform"/>
            <consortium name="The Broad Institute Genome Sequencing Center for Infectious Disease"/>
            <person name="Wu L."/>
            <person name="Ma J."/>
        </authorList>
    </citation>
    <scope>NUCLEOTIDE SEQUENCE [LARGE SCALE GENOMIC DNA]</scope>
    <source>
        <strain evidence="2">CGMCC 4.1467</strain>
    </source>
</reference>
<dbReference type="PANTHER" id="PTHR30565">
    <property type="entry name" value="PROTEIN YCIF"/>
    <property type="match status" value="1"/>
</dbReference>
<name>A0ABW2L547_9BACT</name>
<dbReference type="Pfam" id="PF05974">
    <property type="entry name" value="DUF892"/>
    <property type="match status" value="1"/>
</dbReference>
<dbReference type="InterPro" id="IPR047114">
    <property type="entry name" value="YciF"/>
</dbReference>
<dbReference type="PANTHER" id="PTHR30565:SF9">
    <property type="entry name" value="PROTEIN YCIF"/>
    <property type="match status" value="1"/>
</dbReference>
<dbReference type="CDD" id="cd07909">
    <property type="entry name" value="YciF"/>
    <property type="match status" value="1"/>
</dbReference>
<gene>
    <name evidence="1" type="ORF">ACFQY0_09740</name>
</gene>
<dbReference type="InterPro" id="IPR010287">
    <property type="entry name" value="DUF892_YciF-like"/>
</dbReference>
<proteinExistence type="predicted"/>
<accession>A0ABW2L547</accession>
<dbReference type="InterPro" id="IPR012347">
    <property type="entry name" value="Ferritin-like"/>
</dbReference>